<dbReference type="NCBIfam" id="TIGR04123">
    <property type="entry name" value="P_estr_lig_assc"/>
    <property type="match status" value="1"/>
</dbReference>
<comment type="caution">
    <text evidence="2">The sequence shown here is derived from an EMBL/GenBank/DDBJ whole genome shotgun (WGS) entry which is preliminary data.</text>
</comment>
<dbReference type="InterPro" id="IPR029052">
    <property type="entry name" value="Metallo-depent_PP-like"/>
</dbReference>
<keyword evidence="2" id="KW-0436">Ligase</keyword>
<name>A0ABW4JSP2_9HYPH</name>
<dbReference type="GO" id="GO:0004519">
    <property type="term" value="F:endonuclease activity"/>
    <property type="evidence" value="ECO:0007669"/>
    <property type="project" value="UniProtKB-KW"/>
</dbReference>
<accession>A0ABW4JSP2</accession>
<dbReference type="EC" id="3.1.-.-" evidence="2"/>
<dbReference type="RefSeq" id="WP_149891116.1">
    <property type="nucleotide sequence ID" value="NZ_JBHUFA010000001.1"/>
</dbReference>
<dbReference type="SUPFAM" id="SSF56300">
    <property type="entry name" value="Metallo-dependent phosphatases"/>
    <property type="match status" value="1"/>
</dbReference>
<keyword evidence="3" id="KW-1185">Reference proteome</keyword>
<reference evidence="3" key="1">
    <citation type="journal article" date="2019" name="Int. J. Syst. Evol. Microbiol.">
        <title>The Global Catalogue of Microorganisms (GCM) 10K type strain sequencing project: providing services to taxonomists for standard genome sequencing and annotation.</title>
        <authorList>
            <consortium name="The Broad Institute Genomics Platform"/>
            <consortium name="The Broad Institute Genome Sequencing Center for Infectious Disease"/>
            <person name="Wu L."/>
            <person name="Ma J."/>
        </authorList>
    </citation>
    <scope>NUCLEOTIDE SEQUENCE [LARGE SCALE GENOMIC DNA]</scope>
    <source>
        <strain evidence="3">JCM 3369</strain>
    </source>
</reference>
<feature type="domain" description="Calcineurin-like phosphoesterase" evidence="1">
    <location>
        <begin position="43"/>
        <end position="145"/>
    </location>
</feature>
<evidence type="ECO:0000313" key="2">
    <source>
        <dbReference type="EMBL" id="MFD1695109.1"/>
    </source>
</evidence>
<dbReference type="Pfam" id="PF00149">
    <property type="entry name" value="Metallophos"/>
    <property type="match status" value="1"/>
</dbReference>
<protein>
    <submittedName>
        <fullName evidence="2">Ligase-associated DNA damage response endonuclease PdeM</fullName>
        <ecNumber evidence="2">3.1.-.-</ecNumber>
    </submittedName>
</protein>
<dbReference type="Gene3D" id="3.60.21.10">
    <property type="match status" value="1"/>
</dbReference>
<dbReference type="InterPro" id="IPR004843">
    <property type="entry name" value="Calcineurin-like_PHP"/>
</dbReference>
<dbReference type="Proteomes" id="UP001597327">
    <property type="component" value="Unassembled WGS sequence"/>
</dbReference>
<proteinExistence type="predicted"/>
<organism evidence="2 3">
    <name type="scientific">Roseibium aestuarii</name>
    <dbReference type="NCBI Taxonomy" id="2600299"/>
    <lineage>
        <taxon>Bacteria</taxon>
        <taxon>Pseudomonadati</taxon>
        <taxon>Pseudomonadota</taxon>
        <taxon>Alphaproteobacteria</taxon>
        <taxon>Hyphomicrobiales</taxon>
        <taxon>Stappiaceae</taxon>
        <taxon>Roseibium</taxon>
    </lineage>
</organism>
<keyword evidence="2" id="KW-0540">Nuclease</keyword>
<sequence length="243" mass="26826">MNLLPAHMKEFMVVPVCHDIQINGRTIGLHDSGVLWWSEESTLIVADLHLEKGSSFARRGQMLPPYDTVATLEKLAAVIAAFEPARVICLGDSFHDAAGSDRLPVTYRAMLATLQLNREWIWITGNHDPVAPVRLCGECLSEYRLGGLVFRHEPSNDPQDSLGEICGHLHPAARVRRYGRSIRRSCFVTDGARLVAPAFGALTGGLNVMDAAFGPLFDRKRFSAFLLGDNRLYPFTAARLVAD</sequence>
<dbReference type="InterPro" id="IPR026336">
    <property type="entry name" value="PdeM-like"/>
</dbReference>
<dbReference type="PANTHER" id="PTHR39323">
    <property type="entry name" value="BLR1149 PROTEIN"/>
    <property type="match status" value="1"/>
</dbReference>
<dbReference type="PIRSF" id="PIRSF000887">
    <property type="entry name" value="Pesterase_MJ0037"/>
    <property type="match status" value="1"/>
</dbReference>
<dbReference type="InterPro" id="IPR024173">
    <property type="entry name" value="Pesterase_MJ0037-like"/>
</dbReference>
<dbReference type="GO" id="GO:0016787">
    <property type="term" value="F:hydrolase activity"/>
    <property type="evidence" value="ECO:0007669"/>
    <property type="project" value="UniProtKB-KW"/>
</dbReference>
<dbReference type="PANTHER" id="PTHR39323:SF1">
    <property type="entry name" value="BLR1149 PROTEIN"/>
    <property type="match status" value="1"/>
</dbReference>
<gene>
    <name evidence="2" type="primary">pdeM</name>
    <name evidence="2" type="ORF">ACFSC7_06245</name>
</gene>
<evidence type="ECO:0000259" key="1">
    <source>
        <dbReference type="Pfam" id="PF00149"/>
    </source>
</evidence>
<keyword evidence="2" id="KW-0255">Endonuclease</keyword>
<dbReference type="EMBL" id="JBHUFA010000001">
    <property type="protein sequence ID" value="MFD1695109.1"/>
    <property type="molecule type" value="Genomic_DNA"/>
</dbReference>
<evidence type="ECO:0000313" key="3">
    <source>
        <dbReference type="Proteomes" id="UP001597327"/>
    </source>
</evidence>
<keyword evidence="2" id="KW-0378">Hydrolase</keyword>
<dbReference type="GO" id="GO:0016874">
    <property type="term" value="F:ligase activity"/>
    <property type="evidence" value="ECO:0007669"/>
    <property type="project" value="UniProtKB-KW"/>
</dbReference>